<reference evidence="2 3" key="1">
    <citation type="submission" date="2018-05" db="EMBL/GenBank/DDBJ databases">
        <title>Oceanovita maritima gen. nov., sp. nov., a marine bacterium in the family Rhodobacteraceae isolated from surface seawater of Lundu port Xiamen, China.</title>
        <authorList>
            <person name="Hetharua B.H."/>
            <person name="Min D."/>
            <person name="Liao H."/>
            <person name="Tian Y."/>
        </authorList>
    </citation>
    <scope>NUCLEOTIDE SEQUENCE [LARGE SCALE GENOMIC DNA]</scope>
    <source>
        <strain evidence="2 3">FSX-11</strain>
    </source>
</reference>
<dbReference type="PANTHER" id="PTHR43792">
    <property type="entry name" value="GNAT FAMILY, PUTATIVE (AFU_ORTHOLOGUE AFUA_3G00765)-RELATED-RELATED"/>
    <property type="match status" value="1"/>
</dbReference>
<keyword evidence="2" id="KW-0808">Transferase</keyword>
<organism evidence="2 3">
    <name type="scientific">Litorivita pollutaquae</name>
    <dbReference type="NCBI Taxonomy" id="2200892"/>
    <lineage>
        <taxon>Bacteria</taxon>
        <taxon>Pseudomonadati</taxon>
        <taxon>Pseudomonadota</taxon>
        <taxon>Alphaproteobacteria</taxon>
        <taxon>Rhodobacterales</taxon>
        <taxon>Paracoccaceae</taxon>
        <taxon>Litorivita</taxon>
    </lineage>
</organism>
<dbReference type="RefSeq" id="WP_110794633.1">
    <property type="nucleotide sequence ID" value="NZ_KZ826481.1"/>
</dbReference>
<dbReference type="Pfam" id="PF13302">
    <property type="entry name" value="Acetyltransf_3"/>
    <property type="match status" value="1"/>
</dbReference>
<dbReference type="InterPro" id="IPR051531">
    <property type="entry name" value="N-acetyltransferase"/>
</dbReference>
<dbReference type="InterPro" id="IPR000182">
    <property type="entry name" value="GNAT_dom"/>
</dbReference>
<evidence type="ECO:0000313" key="2">
    <source>
        <dbReference type="EMBL" id="PYC49057.1"/>
    </source>
</evidence>
<dbReference type="EMBL" id="QFVT01000002">
    <property type="protein sequence ID" value="PYC49057.1"/>
    <property type="molecule type" value="Genomic_DNA"/>
</dbReference>
<dbReference type="PANTHER" id="PTHR43792:SF1">
    <property type="entry name" value="N-ACETYLTRANSFERASE DOMAIN-CONTAINING PROTEIN"/>
    <property type="match status" value="1"/>
</dbReference>
<evidence type="ECO:0000259" key="1">
    <source>
        <dbReference type="Pfam" id="PF13302"/>
    </source>
</evidence>
<comment type="caution">
    <text evidence="2">The sequence shown here is derived from an EMBL/GenBank/DDBJ whole genome shotgun (WGS) entry which is preliminary data.</text>
</comment>
<sequence length="185" mass="20170">MTTFAVTIPEIETERLILRPLSLDDFDALATFYASERSKFVGGPASKAEAWRKLAFINGHWMLRGYGYWAIQAKEDAKDNGTCLGLCGFIFREGWSEPELGWQLFEAAEGKGIALEAATAARAYGAAHFGLDGVISHIVPDNARSAALATRLGAHVERRGELLGEICDIYRHPMIGADVPAEVEA</sequence>
<dbReference type="Proteomes" id="UP000248012">
    <property type="component" value="Unassembled WGS sequence"/>
</dbReference>
<proteinExistence type="predicted"/>
<name>A0A2V4NR88_9RHOB</name>
<dbReference type="Gene3D" id="3.40.630.30">
    <property type="match status" value="1"/>
</dbReference>
<accession>A0A2V4NR88</accession>
<dbReference type="AlphaFoldDB" id="A0A2V4NR88"/>
<protein>
    <submittedName>
        <fullName evidence="2">N-acetyltransferase</fullName>
    </submittedName>
</protein>
<dbReference type="SUPFAM" id="SSF55729">
    <property type="entry name" value="Acyl-CoA N-acyltransferases (Nat)"/>
    <property type="match status" value="1"/>
</dbReference>
<dbReference type="GO" id="GO:0016747">
    <property type="term" value="F:acyltransferase activity, transferring groups other than amino-acyl groups"/>
    <property type="evidence" value="ECO:0007669"/>
    <property type="project" value="InterPro"/>
</dbReference>
<feature type="domain" description="N-acetyltransferase" evidence="1">
    <location>
        <begin position="15"/>
        <end position="154"/>
    </location>
</feature>
<dbReference type="InterPro" id="IPR016181">
    <property type="entry name" value="Acyl_CoA_acyltransferase"/>
</dbReference>
<keyword evidence="3" id="KW-1185">Reference proteome</keyword>
<gene>
    <name evidence="2" type="ORF">DI396_03080</name>
</gene>
<evidence type="ECO:0000313" key="3">
    <source>
        <dbReference type="Proteomes" id="UP000248012"/>
    </source>
</evidence>
<dbReference type="OrthoDB" id="6293260at2"/>